<dbReference type="RefSeq" id="WP_104008117.1">
    <property type="nucleotide sequence ID" value="NZ_FNVD01000008.1"/>
</dbReference>
<dbReference type="AlphaFoldDB" id="A0A1H5WHZ4"/>
<gene>
    <name evidence="1" type="ORF">SAMN05421751_10834</name>
</gene>
<evidence type="ECO:0008006" key="3">
    <source>
        <dbReference type="Google" id="ProtNLM"/>
    </source>
</evidence>
<keyword evidence="2" id="KW-1185">Reference proteome</keyword>
<dbReference type="Gene3D" id="3.30.530.20">
    <property type="match status" value="1"/>
</dbReference>
<evidence type="ECO:0000313" key="1">
    <source>
        <dbReference type="EMBL" id="SEF98948.1"/>
    </source>
</evidence>
<proteinExistence type="predicted"/>
<sequence length="148" mass="16805">MSRTLTFEHRYAADPDRVFALATDLDTLEAVTRPWVQIHHLPSGPVRPGQVIDVGLSLFSLLPVRPYTIRIEACDARARRMRSVEEGAGVRRLVHDLEVRSDGSGACLIDRVEVEAGWMTPLAALFARFIYRWRHHVRQRLLHEGVAS</sequence>
<dbReference type="OrthoDB" id="7428016at2"/>
<dbReference type="SUPFAM" id="SSF55961">
    <property type="entry name" value="Bet v1-like"/>
    <property type="match status" value="1"/>
</dbReference>
<dbReference type="Proteomes" id="UP000236742">
    <property type="component" value="Unassembled WGS sequence"/>
</dbReference>
<dbReference type="EMBL" id="FNVD01000008">
    <property type="protein sequence ID" value="SEF98948.1"/>
    <property type="molecule type" value="Genomic_DNA"/>
</dbReference>
<name>A0A1H5WHZ4_9RHOB</name>
<protein>
    <recommendedName>
        <fullName evidence="3">Polyketide cyclase / dehydrase and lipid transport</fullName>
    </recommendedName>
</protein>
<accession>A0A1H5WHZ4</accession>
<evidence type="ECO:0000313" key="2">
    <source>
        <dbReference type="Proteomes" id="UP000236742"/>
    </source>
</evidence>
<reference evidence="1 2" key="1">
    <citation type="submission" date="2016-10" db="EMBL/GenBank/DDBJ databases">
        <authorList>
            <person name="de Groot N.N."/>
        </authorList>
    </citation>
    <scope>NUCLEOTIDE SEQUENCE [LARGE SCALE GENOMIC DNA]</scope>
    <source>
        <strain evidence="1 2">DSM 23413</strain>
    </source>
</reference>
<dbReference type="InterPro" id="IPR023393">
    <property type="entry name" value="START-like_dom_sf"/>
</dbReference>
<organism evidence="1 2">
    <name type="scientific">Jhaorihella thermophila</name>
    <dbReference type="NCBI Taxonomy" id="488547"/>
    <lineage>
        <taxon>Bacteria</taxon>
        <taxon>Pseudomonadati</taxon>
        <taxon>Pseudomonadota</taxon>
        <taxon>Alphaproteobacteria</taxon>
        <taxon>Rhodobacterales</taxon>
        <taxon>Paracoccaceae</taxon>
        <taxon>Jhaorihella</taxon>
    </lineage>
</organism>